<proteinExistence type="predicted"/>
<gene>
    <name evidence="1" type="ORF">MSP1404_LOCUS10052</name>
</gene>
<sequence length="911" mass="100164">MMDTRDSTRSPEPNLRELVAALSSEDSDSRAGAVQALFEISVGGTERSAMWACALVEAGAIVPLLSLVQAVMRDSNDSFKPLACPENSEAVLRASDFALLVLAEMANIAASFLAEEGWDLHYDEVTNRPLFVDERSGLQQSVPPLLLNVAGDWVASTLIDVISLLQPLDVDPTTGTPRWPVRVLRHIPLGPQRSSSLSVMDIAVEEGDFGQFTRVLIRGPWAGFNGFVEGELDPNESPGNALDSWQDATVVAAFVLYLSSCKWAHSDSPRVLILGLRCGAVPAFLCKHFPGIRVDVVEPDFEVVKIGKDFFDLDFDEECCSSLGPDECLSRLLRPSLKGRYRVWSGISELNFLSLVPKCSTYIAVLGDMPRGIDHASSHIHKFQSFLRKILDNDKELGFVALIVRQSRKLQELAAAFSSAWFRSSSRALALCDPAHFELEHSHLNDDKPEDGLKRQTPSQGSLEWEMNHFKGVPSAGGVLVCRPSQAGMKNGQLPLYCEDFETWRLKVTLAPKSCALLTLAESQHQIDLPYGVDAAVCNIRFHPGSLPCLTGDRVFYITYYDATGPNSHVPQESPRFMAINEENHAWETFGIDGGKRIPGSHHDGTDSASYWQQLLGNNLTCGNCPVAVPNLWQVGAGRGDSNRDKNNIKEHGYLWGGLVVPETDASVLAEGIRRLAAAGWPPVCIFVCDLAWSVTAHLWDQAVAILGANDEVLLEPSLAAFKLDPSNDCEGRRYVGNNFGQPHRDYAYHDVFGLDSSETDKMPRVLSVWLPLVDVNLGNGCMYVVPQAGDATGGRGEDGSSAPSFDIREVRALAPAKAGTFFAWAGNTVHWGSSCTEKGENSPRISLAFVFRTKCATSDLRRAPLMREELRAGIDLNRRLELIEHSLACFEHWYGDTTTTRQRLHRMRST</sequence>
<dbReference type="InterPro" id="IPR029063">
    <property type="entry name" value="SAM-dependent_MTases_sf"/>
</dbReference>
<dbReference type="Pfam" id="PF05721">
    <property type="entry name" value="PhyH"/>
    <property type="match status" value="1"/>
</dbReference>
<organism evidence="1">
    <name type="scientific">Micromonas pusilla</name>
    <name type="common">Picoplanktonic green alga</name>
    <name type="synonym">Chromulina pusilla</name>
    <dbReference type="NCBI Taxonomy" id="38833"/>
    <lineage>
        <taxon>Eukaryota</taxon>
        <taxon>Viridiplantae</taxon>
        <taxon>Chlorophyta</taxon>
        <taxon>Mamiellophyceae</taxon>
        <taxon>Mamiellales</taxon>
        <taxon>Mamiellaceae</taxon>
        <taxon>Micromonas</taxon>
    </lineage>
</organism>
<evidence type="ECO:0000313" key="1">
    <source>
        <dbReference type="EMBL" id="CAD8592648.1"/>
    </source>
</evidence>
<dbReference type="Gene3D" id="3.40.50.150">
    <property type="entry name" value="Vaccinia Virus protein VP39"/>
    <property type="match status" value="1"/>
</dbReference>
<dbReference type="SUPFAM" id="SSF53335">
    <property type="entry name" value="S-adenosyl-L-methionine-dependent methyltransferases"/>
    <property type="match status" value="1"/>
</dbReference>
<dbReference type="EMBL" id="HBEV01012906">
    <property type="protein sequence ID" value="CAD8592648.1"/>
    <property type="molecule type" value="Transcribed_RNA"/>
</dbReference>
<name>A0A7S0PV10_MICPS</name>
<dbReference type="Gene3D" id="2.60.120.620">
    <property type="entry name" value="q2cbj1_9rhob like domain"/>
    <property type="match status" value="1"/>
</dbReference>
<dbReference type="SUPFAM" id="SSF51197">
    <property type="entry name" value="Clavaminate synthase-like"/>
    <property type="match status" value="1"/>
</dbReference>
<reference evidence="1" key="1">
    <citation type="submission" date="2021-01" db="EMBL/GenBank/DDBJ databases">
        <authorList>
            <person name="Corre E."/>
            <person name="Pelletier E."/>
            <person name="Niang G."/>
            <person name="Scheremetjew M."/>
            <person name="Finn R."/>
            <person name="Kale V."/>
            <person name="Holt S."/>
            <person name="Cochrane G."/>
            <person name="Meng A."/>
            <person name="Brown T."/>
            <person name="Cohen L."/>
        </authorList>
    </citation>
    <scope>NUCLEOTIDE SEQUENCE</scope>
    <source>
        <strain evidence="1">CCMP494</strain>
    </source>
</reference>
<dbReference type="AlphaFoldDB" id="A0A7S0PV10"/>
<dbReference type="InterPro" id="IPR008775">
    <property type="entry name" value="Phytyl_CoA_dOase-like"/>
</dbReference>
<accession>A0A7S0PV10</accession>
<protein>
    <submittedName>
        <fullName evidence="1">Uncharacterized protein</fullName>
    </submittedName>
</protein>